<keyword evidence="2" id="KW-0238">DNA-binding</keyword>
<dbReference type="InterPro" id="IPR019885">
    <property type="entry name" value="Tscrpt_reg_HTH_AsnC-type_CS"/>
</dbReference>
<dbReference type="Pfam" id="PF01037">
    <property type="entry name" value="AsnC_trans_reg"/>
    <property type="match status" value="1"/>
</dbReference>
<gene>
    <name evidence="5" type="ORF">ACFOKA_10055</name>
</gene>
<accession>A0ABV7D5Q7</accession>
<dbReference type="CDD" id="cd00090">
    <property type="entry name" value="HTH_ARSR"/>
    <property type="match status" value="1"/>
</dbReference>
<name>A0ABV7D5Q7_9PROT</name>
<organism evidence="5 6">
    <name type="scientific">Kordiimonas pumila</name>
    <dbReference type="NCBI Taxonomy" id="2161677"/>
    <lineage>
        <taxon>Bacteria</taxon>
        <taxon>Pseudomonadati</taxon>
        <taxon>Pseudomonadota</taxon>
        <taxon>Alphaproteobacteria</taxon>
        <taxon>Kordiimonadales</taxon>
        <taxon>Kordiimonadaceae</taxon>
        <taxon>Kordiimonas</taxon>
    </lineage>
</organism>
<dbReference type="EMBL" id="JBHRSL010000010">
    <property type="protein sequence ID" value="MFC3052246.1"/>
    <property type="molecule type" value="Genomic_DNA"/>
</dbReference>
<evidence type="ECO:0000256" key="1">
    <source>
        <dbReference type="ARBA" id="ARBA00023015"/>
    </source>
</evidence>
<dbReference type="Proteomes" id="UP001595444">
    <property type="component" value="Unassembled WGS sequence"/>
</dbReference>
<dbReference type="SMART" id="SM00344">
    <property type="entry name" value="HTH_ASNC"/>
    <property type="match status" value="1"/>
</dbReference>
<dbReference type="PROSITE" id="PS50956">
    <property type="entry name" value="HTH_ASNC_2"/>
    <property type="match status" value="1"/>
</dbReference>
<dbReference type="InterPro" id="IPR011991">
    <property type="entry name" value="ArsR-like_HTH"/>
</dbReference>
<dbReference type="InterPro" id="IPR000485">
    <property type="entry name" value="AsnC-type_HTH_dom"/>
</dbReference>
<dbReference type="InterPro" id="IPR036390">
    <property type="entry name" value="WH_DNA-bd_sf"/>
</dbReference>
<keyword evidence="1" id="KW-0805">Transcription regulation</keyword>
<comment type="caution">
    <text evidence="5">The sequence shown here is derived from an EMBL/GenBank/DDBJ whole genome shotgun (WGS) entry which is preliminary data.</text>
</comment>
<evidence type="ECO:0000313" key="5">
    <source>
        <dbReference type="EMBL" id="MFC3052246.1"/>
    </source>
</evidence>
<dbReference type="InterPro" id="IPR036388">
    <property type="entry name" value="WH-like_DNA-bd_sf"/>
</dbReference>
<dbReference type="PANTHER" id="PTHR30154:SF17">
    <property type="entry name" value="DNA-BINDING TRANSCRIPTIONAL ACTIVATOR DECR"/>
    <property type="match status" value="1"/>
</dbReference>
<dbReference type="Gene3D" id="1.10.10.10">
    <property type="entry name" value="Winged helix-like DNA-binding domain superfamily/Winged helix DNA-binding domain"/>
    <property type="match status" value="1"/>
</dbReference>
<evidence type="ECO:0000313" key="6">
    <source>
        <dbReference type="Proteomes" id="UP001595444"/>
    </source>
</evidence>
<dbReference type="Gene3D" id="3.30.70.920">
    <property type="match status" value="1"/>
</dbReference>
<dbReference type="PRINTS" id="PR00033">
    <property type="entry name" value="HTHASNC"/>
</dbReference>
<feature type="domain" description="HTH asnC-type" evidence="4">
    <location>
        <begin position="1"/>
        <end position="49"/>
    </location>
</feature>
<dbReference type="RefSeq" id="WP_194214076.1">
    <property type="nucleotide sequence ID" value="NZ_CP061205.1"/>
</dbReference>
<sequence>MMTALSASDIADHLGMTPPPCWRRIKRLRDDGILDRQVWLANPELLGFGVTMYATVKLATHDADATTAFRQAVQTYPEVQECYILLGAIDVLLKVVAKDIQAYEAFFYNHLSQLPGVREVTSSVIMTEVKKTTALPVNV</sequence>
<dbReference type="InterPro" id="IPR019888">
    <property type="entry name" value="Tscrpt_reg_AsnC-like"/>
</dbReference>
<dbReference type="PROSITE" id="PS00519">
    <property type="entry name" value="HTH_ASNC_1"/>
    <property type="match status" value="1"/>
</dbReference>
<dbReference type="SUPFAM" id="SSF54909">
    <property type="entry name" value="Dimeric alpha+beta barrel"/>
    <property type="match status" value="1"/>
</dbReference>
<dbReference type="SUPFAM" id="SSF46785">
    <property type="entry name" value="Winged helix' DNA-binding domain"/>
    <property type="match status" value="1"/>
</dbReference>
<evidence type="ECO:0000256" key="3">
    <source>
        <dbReference type="ARBA" id="ARBA00023163"/>
    </source>
</evidence>
<evidence type="ECO:0000256" key="2">
    <source>
        <dbReference type="ARBA" id="ARBA00023125"/>
    </source>
</evidence>
<protein>
    <submittedName>
        <fullName evidence="5">Lrp/AsnC family transcriptional regulator</fullName>
    </submittedName>
</protein>
<keyword evidence="6" id="KW-1185">Reference proteome</keyword>
<dbReference type="Pfam" id="PF13412">
    <property type="entry name" value="HTH_24"/>
    <property type="match status" value="1"/>
</dbReference>
<proteinExistence type="predicted"/>
<keyword evidence="3" id="KW-0804">Transcription</keyword>
<dbReference type="InterPro" id="IPR019887">
    <property type="entry name" value="Tscrpt_reg_AsnC/Lrp_C"/>
</dbReference>
<dbReference type="InterPro" id="IPR011008">
    <property type="entry name" value="Dimeric_a/b-barrel"/>
</dbReference>
<dbReference type="PANTHER" id="PTHR30154">
    <property type="entry name" value="LEUCINE-RESPONSIVE REGULATORY PROTEIN"/>
    <property type="match status" value="1"/>
</dbReference>
<evidence type="ECO:0000259" key="4">
    <source>
        <dbReference type="PROSITE" id="PS50956"/>
    </source>
</evidence>
<reference evidence="6" key="1">
    <citation type="journal article" date="2019" name="Int. J. Syst. Evol. Microbiol.">
        <title>The Global Catalogue of Microorganisms (GCM) 10K type strain sequencing project: providing services to taxonomists for standard genome sequencing and annotation.</title>
        <authorList>
            <consortium name="The Broad Institute Genomics Platform"/>
            <consortium name="The Broad Institute Genome Sequencing Center for Infectious Disease"/>
            <person name="Wu L."/>
            <person name="Ma J."/>
        </authorList>
    </citation>
    <scope>NUCLEOTIDE SEQUENCE [LARGE SCALE GENOMIC DNA]</scope>
    <source>
        <strain evidence="6">KCTC 62164</strain>
    </source>
</reference>